<name>A0AAD4LK36_9AGAM</name>
<dbReference type="EMBL" id="JAKELL010000013">
    <property type="protein sequence ID" value="KAH8994858.1"/>
    <property type="molecule type" value="Genomic_DNA"/>
</dbReference>
<dbReference type="Pfam" id="PF11901">
    <property type="entry name" value="DM9"/>
    <property type="match status" value="1"/>
</dbReference>
<dbReference type="Proteomes" id="UP001201163">
    <property type="component" value="Unassembled WGS sequence"/>
</dbReference>
<protein>
    <submittedName>
        <fullName evidence="2">Uncharacterized protein</fullName>
    </submittedName>
</protein>
<gene>
    <name evidence="2" type="ORF">EDB92DRAFT_1795005</name>
</gene>
<evidence type="ECO:0000256" key="1">
    <source>
        <dbReference type="SAM" id="MobiDB-lite"/>
    </source>
</evidence>
<evidence type="ECO:0000313" key="2">
    <source>
        <dbReference type="EMBL" id="KAH8994858.1"/>
    </source>
</evidence>
<feature type="region of interest" description="Disordered" evidence="1">
    <location>
        <begin position="1"/>
        <end position="72"/>
    </location>
</feature>
<proteinExistence type="predicted"/>
<comment type="caution">
    <text evidence="2">The sequence shown here is derived from an EMBL/GenBank/DDBJ whole genome shotgun (WGS) entry which is preliminary data.</text>
</comment>
<dbReference type="InterPro" id="IPR006616">
    <property type="entry name" value="DM9_repeat"/>
</dbReference>
<dbReference type="PANTHER" id="PTHR31649:SF1">
    <property type="entry name" value="FARNESOIC ACID O-METHYL TRANSFERASE DOMAIN-CONTAINING PROTEIN"/>
    <property type="match status" value="1"/>
</dbReference>
<accession>A0AAD4LK36</accession>
<reference evidence="2" key="1">
    <citation type="submission" date="2022-01" db="EMBL/GenBank/DDBJ databases">
        <title>Comparative genomics reveals a dynamic genome evolution in the ectomycorrhizal milk-cap (Lactarius) mushrooms.</title>
        <authorList>
            <consortium name="DOE Joint Genome Institute"/>
            <person name="Lebreton A."/>
            <person name="Tang N."/>
            <person name="Kuo A."/>
            <person name="LaButti K."/>
            <person name="Drula E."/>
            <person name="Barry K."/>
            <person name="Clum A."/>
            <person name="Lipzen A."/>
            <person name="Mousain D."/>
            <person name="Ng V."/>
            <person name="Wang R."/>
            <person name="Wang X."/>
            <person name="Dai Y."/>
            <person name="Henrissat B."/>
            <person name="Grigoriev I.V."/>
            <person name="Guerin-Laguette A."/>
            <person name="Yu F."/>
            <person name="Martin F.M."/>
        </authorList>
    </citation>
    <scope>NUCLEOTIDE SEQUENCE</scope>
    <source>
        <strain evidence="2">QP</strain>
    </source>
</reference>
<dbReference type="AlphaFoldDB" id="A0AAD4LK36"/>
<sequence>MDKRERDTNGSSGDAQVAFPIPKHHDPPPSYTPPGPAAQVPPSGYRVPLGATPGQPFPGIDRTRQAPLTDADGKSPVFLGSAIMEDGSVHPCKIAPSLPAAPCRVPFGGGELEHRGRYDLLPFVPELMEFVVTSRGRVPPGRRPVKGGFEKSGQELYHAVAVVNGVRVPGKTGAHLGGCNIPFGGVEHVVKEKYEIL</sequence>
<evidence type="ECO:0000313" key="3">
    <source>
        <dbReference type="Proteomes" id="UP001201163"/>
    </source>
</evidence>
<organism evidence="2 3">
    <name type="scientific">Lactarius akahatsu</name>
    <dbReference type="NCBI Taxonomy" id="416441"/>
    <lineage>
        <taxon>Eukaryota</taxon>
        <taxon>Fungi</taxon>
        <taxon>Dikarya</taxon>
        <taxon>Basidiomycota</taxon>
        <taxon>Agaricomycotina</taxon>
        <taxon>Agaricomycetes</taxon>
        <taxon>Russulales</taxon>
        <taxon>Russulaceae</taxon>
        <taxon>Lactarius</taxon>
    </lineage>
</organism>
<dbReference type="PANTHER" id="PTHR31649">
    <property type="entry name" value="AGAP009604-PA"/>
    <property type="match status" value="1"/>
</dbReference>
<keyword evidence="3" id="KW-1185">Reference proteome</keyword>